<feature type="transmembrane region" description="Helical" evidence="6">
    <location>
        <begin position="32"/>
        <end position="52"/>
    </location>
</feature>
<dbReference type="EMBL" id="JBHRZT010000032">
    <property type="protein sequence ID" value="MFC3883558.1"/>
    <property type="molecule type" value="Genomic_DNA"/>
</dbReference>
<comment type="similarity">
    <text evidence="2">Belongs to the GtrA family.</text>
</comment>
<gene>
    <name evidence="8" type="ORF">ACFOU2_08570</name>
</gene>
<dbReference type="Pfam" id="PF04138">
    <property type="entry name" value="GtrA_DPMS_TM"/>
    <property type="match status" value="1"/>
</dbReference>
<proteinExistence type="inferred from homology"/>
<sequence length="132" mass="15034">MSHSFLRFLLVGLINTFIGLSVMYVLLHAAHLSYWLSTFGGNAAGACVSYVLNKSFTFRSAQPIQHTIYRFVAVISLCYFLAYFVGIRSAFWIMERVVDLPLTYVEDVAILFGTAFYTILNYLGQRQFVFSN</sequence>
<dbReference type="PANTHER" id="PTHR38459:SF1">
    <property type="entry name" value="PROPHAGE BACTOPRENOL-LINKED GLUCOSE TRANSLOCASE HOMOLOG"/>
    <property type="match status" value="1"/>
</dbReference>
<protein>
    <submittedName>
        <fullName evidence="8">GtrA family protein</fullName>
    </submittedName>
</protein>
<feature type="transmembrane region" description="Helical" evidence="6">
    <location>
        <begin position="100"/>
        <end position="123"/>
    </location>
</feature>
<evidence type="ECO:0000256" key="1">
    <source>
        <dbReference type="ARBA" id="ARBA00004141"/>
    </source>
</evidence>
<evidence type="ECO:0000256" key="6">
    <source>
        <dbReference type="SAM" id="Phobius"/>
    </source>
</evidence>
<keyword evidence="9" id="KW-1185">Reference proteome</keyword>
<accession>A0ABV8AZX5</accession>
<dbReference type="InterPro" id="IPR051401">
    <property type="entry name" value="GtrA_CellWall_Glycosyl"/>
</dbReference>
<dbReference type="PANTHER" id="PTHR38459">
    <property type="entry name" value="PROPHAGE BACTOPRENOL-LINKED GLUCOSE TRANSLOCASE HOMOLOG"/>
    <property type="match status" value="1"/>
</dbReference>
<keyword evidence="3 6" id="KW-0812">Transmembrane</keyword>
<keyword evidence="4 6" id="KW-1133">Transmembrane helix</keyword>
<dbReference type="Proteomes" id="UP001595752">
    <property type="component" value="Unassembled WGS sequence"/>
</dbReference>
<evidence type="ECO:0000313" key="9">
    <source>
        <dbReference type="Proteomes" id="UP001595752"/>
    </source>
</evidence>
<organism evidence="8 9">
    <name type="scientific">Bacillus songklensis</name>
    <dbReference type="NCBI Taxonomy" id="1069116"/>
    <lineage>
        <taxon>Bacteria</taxon>
        <taxon>Bacillati</taxon>
        <taxon>Bacillota</taxon>
        <taxon>Bacilli</taxon>
        <taxon>Bacillales</taxon>
        <taxon>Bacillaceae</taxon>
        <taxon>Bacillus</taxon>
    </lineage>
</organism>
<comment type="caution">
    <text evidence="8">The sequence shown here is derived from an EMBL/GenBank/DDBJ whole genome shotgun (WGS) entry which is preliminary data.</text>
</comment>
<evidence type="ECO:0000259" key="7">
    <source>
        <dbReference type="Pfam" id="PF04138"/>
    </source>
</evidence>
<evidence type="ECO:0000256" key="4">
    <source>
        <dbReference type="ARBA" id="ARBA00022989"/>
    </source>
</evidence>
<evidence type="ECO:0000256" key="2">
    <source>
        <dbReference type="ARBA" id="ARBA00009399"/>
    </source>
</evidence>
<evidence type="ECO:0000256" key="5">
    <source>
        <dbReference type="ARBA" id="ARBA00023136"/>
    </source>
</evidence>
<name>A0ABV8AZX5_9BACI</name>
<evidence type="ECO:0000313" key="8">
    <source>
        <dbReference type="EMBL" id="MFC3883558.1"/>
    </source>
</evidence>
<feature type="transmembrane region" description="Helical" evidence="6">
    <location>
        <begin position="5"/>
        <end position="26"/>
    </location>
</feature>
<reference evidence="9" key="1">
    <citation type="journal article" date="2019" name="Int. J. Syst. Evol. Microbiol.">
        <title>The Global Catalogue of Microorganisms (GCM) 10K type strain sequencing project: providing services to taxonomists for standard genome sequencing and annotation.</title>
        <authorList>
            <consortium name="The Broad Institute Genomics Platform"/>
            <consortium name="The Broad Institute Genome Sequencing Center for Infectious Disease"/>
            <person name="Wu L."/>
            <person name="Ma J."/>
        </authorList>
    </citation>
    <scope>NUCLEOTIDE SEQUENCE [LARGE SCALE GENOMIC DNA]</scope>
    <source>
        <strain evidence="9">CCUG 61889</strain>
    </source>
</reference>
<keyword evidence="5 6" id="KW-0472">Membrane</keyword>
<dbReference type="RefSeq" id="WP_377914142.1">
    <property type="nucleotide sequence ID" value="NZ_JBHRZT010000032.1"/>
</dbReference>
<feature type="transmembrane region" description="Helical" evidence="6">
    <location>
        <begin position="72"/>
        <end position="94"/>
    </location>
</feature>
<dbReference type="InterPro" id="IPR007267">
    <property type="entry name" value="GtrA_DPMS_TM"/>
</dbReference>
<comment type="subcellular location">
    <subcellularLocation>
        <location evidence="1">Membrane</location>
        <topology evidence="1">Multi-pass membrane protein</topology>
    </subcellularLocation>
</comment>
<feature type="domain" description="GtrA/DPMS transmembrane" evidence="7">
    <location>
        <begin position="7"/>
        <end position="130"/>
    </location>
</feature>
<evidence type="ECO:0000256" key="3">
    <source>
        <dbReference type="ARBA" id="ARBA00022692"/>
    </source>
</evidence>